<accession>A0A7L5DVF6</accession>
<protein>
    <submittedName>
        <fullName evidence="8">Sigma-70 family RNA polymerase sigma factor</fullName>
    </submittedName>
</protein>
<geneLocation type="plasmid" evidence="8 9">
    <name>unnamed1</name>
</geneLocation>
<evidence type="ECO:0000259" key="7">
    <source>
        <dbReference type="Pfam" id="PF04545"/>
    </source>
</evidence>
<keyword evidence="4" id="KW-0238">DNA-binding</keyword>
<feature type="domain" description="RNA polymerase sigma-70 region 2" evidence="6">
    <location>
        <begin position="25"/>
        <end position="93"/>
    </location>
</feature>
<dbReference type="InterPro" id="IPR039425">
    <property type="entry name" value="RNA_pol_sigma-70-like"/>
</dbReference>
<dbReference type="KEGG" id="srho:HH216_24785"/>
<feature type="domain" description="RNA polymerase sigma-70 region 4" evidence="7">
    <location>
        <begin position="125"/>
        <end position="171"/>
    </location>
</feature>
<dbReference type="GO" id="GO:0003677">
    <property type="term" value="F:DNA binding"/>
    <property type="evidence" value="ECO:0007669"/>
    <property type="project" value="UniProtKB-KW"/>
</dbReference>
<dbReference type="NCBIfam" id="TIGR02937">
    <property type="entry name" value="sigma70-ECF"/>
    <property type="match status" value="1"/>
</dbReference>
<dbReference type="PANTHER" id="PTHR43133">
    <property type="entry name" value="RNA POLYMERASE ECF-TYPE SIGMA FACTO"/>
    <property type="match status" value="1"/>
</dbReference>
<evidence type="ECO:0000256" key="4">
    <source>
        <dbReference type="ARBA" id="ARBA00023125"/>
    </source>
</evidence>
<evidence type="ECO:0000256" key="5">
    <source>
        <dbReference type="ARBA" id="ARBA00023163"/>
    </source>
</evidence>
<dbReference type="InterPro" id="IPR007627">
    <property type="entry name" value="RNA_pol_sigma70_r2"/>
</dbReference>
<dbReference type="Pfam" id="PF04542">
    <property type="entry name" value="Sigma70_r2"/>
    <property type="match status" value="1"/>
</dbReference>
<dbReference type="GO" id="GO:0006352">
    <property type="term" value="P:DNA-templated transcription initiation"/>
    <property type="evidence" value="ECO:0007669"/>
    <property type="project" value="InterPro"/>
</dbReference>
<name>A0A7L5DVF6_9BACT</name>
<sequence length="182" mass="21253">MFADKSELELIKQISLGDQVAFGHLYRRYRRALLHSITLIVKEPMAAEDALHDTYLKVWQKATSYDPQRGGVYNWLLNLARNTAIDTLRHRNRLDQLELTEANTAELFTQWPSVEDIGLRFYIDQRLTSRQRHLLELRYWQDQTLSDIAGQLTLPLGTVKTTLRQTLRMLRPLLAADYALSR</sequence>
<organism evidence="8 9">
    <name type="scientific">Spirosoma rhododendri</name>
    <dbReference type="NCBI Taxonomy" id="2728024"/>
    <lineage>
        <taxon>Bacteria</taxon>
        <taxon>Pseudomonadati</taxon>
        <taxon>Bacteroidota</taxon>
        <taxon>Cytophagia</taxon>
        <taxon>Cytophagales</taxon>
        <taxon>Cytophagaceae</taxon>
        <taxon>Spirosoma</taxon>
    </lineage>
</organism>
<dbReference type="InterPro" id="IPR014284">
    <property type="entry name" value="RNA_pol_sigma-70_dom"/>
</dbReference>
<dbReference type="RefSeq" id="WP_169553600.1">
    <property type="nucleotide sequence ID" value="NZ_CP051678.1"/>
</dbReference>
<dbReference type="Gene3D" id="1.10.10.10">
    <property type="entry name" value="Winged helix-like DNA-binding domain superfamily/Winged helix DNA-binding domain"/>
    <property type="match status" value="1"/>
</dbReference>
<dbReference type="AlphaFoldDB" id="A0A7L5DVF6"/>
<dbReference type="SUPFAM" id="SSF88946">
    <property type="entry name" value="Sigma2 domain of RNA polymerase sigma factors"/>
    <property type="match status" value="1"/>
</dbReference>
<dbReference type="InterPro" id="IPR007630">
    <property type="entry name" value="RNA_pol_sigma70_r4"/>
</dbReference>
<dbReference type="Gene3D" id="1.10.1740.10">
    <property type="match status" value="1"/>
</dbReference>
<dbReference type="Pfam" id="PF04545">
    <property type="entry name" value="Sigma70_r4"/>
    <property type="match status" value="1"/>
</dbReference>
<gene>
    <name evidence="8" type="ORF">HH216_24785</name>
</gene>
<keyword evidence="3" id="KW-0731">Sigma factor</keyword>
<dbReference type="InterPro" id="IPR013325">
    <property type="entry name" value="RNA_pol_sigma_r2"/>
</dbReference>
<keyword evidence="9" id="KW-1185">Reference proteome</keyword>
<dbReference type="InterPro" id="IPR013324">
    <property type="entry name" value="RNA_pol_sigma_r3/r4-like"/>
</dbReference>
<keyword evidence="5" id="KW-0804">Transcription</keyword>
<evidence type="ECO:0000313" key="9">
    <source>
        <dbReference type="Proteomes" id="UP000501128"/>
    </source>
</evidence>
<dbReference type="EMBL" id="CP051678">
    <property type="protein sequence ID" value="QJD81582.1"/>
    <property type="molecule type" value="Genomic_DNA"/>
</dbReference>
<dbReference type="PANTHER" id="PTHR43133:SF62">
    <property type="entry name" value="RNA POLYMERASE SIGMA FACTOR SIGZ"/>
    <property type="match status" value="1"/>
</dbReference>
<dbReference type="GO" id="GO:0016987">
    <property type="term" value="F:sigma factor activity"/>
    <property type="evidence" value="ECO:0007669"/>
    <property type="project" value="UniProtKB-KW"/>
</dbReference>
<keyword evidence="2" id="KW-0805">Transcription regulation</keyword>
<dbReference type="SUPFAM" id="SSF88659">
    <property type="entry name" value="Sigma3 and sigma4 domains of RNA polymerase sigma factors"/>
    <property type="match status" value="1"/>
</dbReference>
<evidence type="ECO:0000313" key="8">
    <source>
        <dbReference type="EMBL" id="QJD81582.1"/>
    </source>
</evidence>
<reference evidence="8 9" key="1">
    <citation type="submission" date="2020-04" db="EMBL/GenBank/DDBJ databases">
        <title>Genome sequencing of novel species.</title>
        <authorList>
            <person name="Heo J."/>
            <person name="Kim S.-J."/>
            <person name="Kim J.-S."/>
            <person name="Hong S.-B."/>
            <person name="Kwon S.-W."/>
        </authorList>
    </citation>
    <scope>NUCLEOTIDE SEQUENCE [LARGE SCALE GENOMIC DNA]</scope>
    <source>
        <strain evidence="8 9">CJU-R4</strain>
        <plasmid evidence="8 9">unnamed1</plasmid>
    </source>
</reference>
<dbReference type="InterPro" id="IPR036388">
    <property type="entry name" value="WH-like_DNA-bd_sf"/>
</dbReference>
<keyword evidence="8" id="KW-0614">Plasmid</keyword>
<evidence type="ECO:0000256" key="3">
    <source>
        <dbReference type="ARBA" id="ARBA00023082"/>
    </source>
</evidence>
<proteinExistence type="inferred from homology"/>
<evidence type="ECO:0000256" key="2">
    <source>
        <dbReference type="ARBA" id="ARBA00023015"/>
    </source>
</evidence>
<comment type="similarity">
    <text evidence="1">Belongs to the sigma-70 factor family. ECF subfamily.</text>
</comment>
<evidence type="ECO:0000259" key="6">
    <source>
        <dbReference type="Pfam" id="PF04542"/>
    </source>
</evidence>
<evidence type="ECO:0000256" key="1">
    <source>
        <dbReference type="ARBA" id="ARBA00010641"/>
    </source>
</evidence>
<dbReference type="Proteomes" id="UP000501128">
    <property type="component" value="Plasmid unnamed1"/>
</dbReference>